<dbReference type="Gene3D" id="3.30.70.1350">
    <property type="entry name" value="Cation efflux protein, cytoplasmic domain"/>
    <property type="match status" value="1"/>
</dbReference>
<accession>A0A3B1A1Z2</accession>
<keyword evidence="4 7" id="KW-0812">Transmembrane</keyword>
<keyword evidence="5 7" id="KW-1133">Transmembrane helix</keyword>
<evidence type="ECO:0000256" key="2">
    <source>
        <dbReference type="ARBA" id="ARBA00008114"/>
    </source>
</evidence>
<evidence type="ECO:0000256" key="7">
    <source>
        <dbReference type="SAM" id="Phobius"/>
    </source>
</evidence>
<dbReference type="SUPFAM" id="SSF160240">
    <property type="entry name" value="Cation efflux protein cytoplasmic domain-like"/>
    <property type="match status" value="1"/>
</dbReference>
<name>A0A3B1A1Z2_9ZZZZ</name>
<proteinExistence type="inferred from homology"/>
<evidence type="ECO:0000256" key="4">
    <source>
        <dbReference type="ARBA" id="ARBA00022692"/>
    </source>
</evidence>
<dbReference type="NCBIfam" id="TIGR01297">
    <property type="entry name" value="CDF"/>
    <property type="match status" value="1"/>
</dbReference>
<feature type="transmembrane region" description="Helical" evidence="7">
    <location>
        <begin position="174"/>
        <end position="191"/>
    </location>
</feature>
<evidence type="ECO:0000256" key="3">
    <source>
        <dbReference type="ARBA" id="ARBA00022448"/>
    </source>
</evidence>
<evidence type="ECO:0000313" key="10">
    <source>
        <dbReference type="EMBL" id="VAW92189.1"/>
    </source>
</evidence>
<comment type="subcellular location">
    <subcellularLocation>
        <location evidence="1">Membrane</location>
        <topology evidence="1">Multi-pass membrane protein</topology>
    </subcellularLocation>
</comment>
<sequence length="394" mass="43085">MARNHQHISNNPDNAHLDTRYSETVRVTVIGAVLDLALGVVKILIGLVANSQALIADGVHSLSDLMTDGLVLYAAKHASCEADAEHPYGHARIETVATVILGIALIAVAVGISSDSIRRLFTPEDLLIPGYWALIIAIISIISKEAIYHYTMFVANKLRSNMLRANAWHSRSDAISSIIVVIGIVGSMLGLTYLDTLAAVGVALMVAKIGWDLVWHSMRELMDTGLESDKIANIEEIIQSIDGVQTLHMLRSRLMGADALIDVHIQVSEDISVSEGHYISETVSKRLIAEIEEIREVMVHIDPEDDETSQPSSALPERSFVMKTLQASWADIPANTAIERTVLHYLNGQLSIDVYLPLSLLQNLGDNAAGNLTTEFSQAVASEAYIQRVRLYYS</sequence>
<keyword evidence="3" id="KW-0813">Transport</keyword>
<feature type="domain" description="Cation efflux protein transmembrane" evidence="8">
    <location>
        <begin position="30"/>
        <end position="222"/>
    </location>
</feature>
<keyword evidence="6 7" id="KW-0472">Membrane</keyword>
<dbReference type="InterPro" id="IPR027469">
    <property type="entry name" value="Cation_efflux_TMD_sf"/>
</dbReference>
<comment type="similarity">
    <text evidence="2">Belongs to the cation diffusion facilitator (CDF) transporter (TC 2.A.4) family.</text>
</comment>
<protein>
    <submittedName>
        <fullName evidence="10">Cobalt-zinc-cadmium resistance protein</fullName>
    </submittedName>
</protein>
<reference evidence="10" key="1">
    <citation type="submission" date="2018-06" db="EMBL/GenBank/DDBJ databases">
        <authorList>
            <person name="Zhirakovskaya E."/>
        </authorList>
    </citation>
    <scope>NUCLEOTIDE SEQUENCE</scope>
</reference>
<evidence type="ECO:0000256" key="6">
    <source>
        <dbReference type="ARBA" id="ARBA00023136"/>
    </source>
</evidence>
<dbReference type="InterPro" id="IPR027470">
    <property type="entry name" value="Cation_efflux_CTD"/>
</dbReference>
<feature type="transmembrane region" description="Helical" evidence="7">
    <location>
        <begin position="95"/>
        <end position="112"/>
    </location>
</feature>
<evidence type="ECO:0000256" key="5">
    <source>
        <dbReference type="ARBA" id="ARBA00022989"/>
    </source>
</evidence>
<dbReference type="GO" id="GO:0016020">
    <property type="term" value="C:membrane"/>
    <property type="evidence" value="ECO:0007669"/>
    <property type="project" value="UniProtKB-SubCell"/>
</dbReference>
<dbReference type="Gene3D" id="1.20.1510.10">
    <property type="entry name" value="Cation efflux protein transmembrane domain"/>
    <property type="match status" value="1"/>
</dbReference>
<dbReference type="InterPro" id="IPR050291">
    <property type="entry name" value="CDF_Transporter"/>
</dbReference>
<dbReference type="InterPro" id="IPR036837">
    <property type="entry name" value="Cation_efflux_CTD_sf"/>
</dbReference>
<dbReference type="InterPro" id="IPR002524">
    <property type="entry name" value="Cation_efflux"/>
</dbReference>
<dbReference type="SUPFAM" id="SSF161111">
    <property type="entry name" value="Cation efflux protein transmembrane domain-like"/>
    <property type="match status" value="1"/>
</dbReference>
<evidence type="ECO:0000256" key="1">
    <source>
        <dbReference type="ARBA" id="ARBA00004141"/>
    </source>
</evidence>
<dbReference type="AlphaFoldDB" id="A0A3B1A1Z2"/>
<dbReference type="Pfam" id="PF01545">
    <property type="entry name" value="Cation_efflux"/>
    <property type="match status" value="1"/>
</dbReference>
<dbReference type="GO" id="GO:0008324">
    <property type="term" value="F:monoatomic cation transmembrane transporter activity"/>
    <property type="evidence" value="ECO:0007669"/>
    <property type="project" value="InterPro"/>
</dbReference>
<feature type="transmembrane region" description="Helical" evidence="7">
    <location>
        <begin position="132"/>
        <end position="153"/>
    </location>
</feature>
<feature type="domain" description="Cation efflux protein cytoplasmic" evidence="9">
    <location>
        <begin position="227"/>
        <end position="304"/>
    </location>
</feature>
<dbReference type="InterPro" id="IPR058533">
    <property type="entry name" value="Cation_efflux_TM"/>
</dbReference>
<dbReference type="PANTHER" id="PTHR43840">
    <property type="entry name" value="MITOCHONDRIAL METAL TRANSPORTER 1-RELATED"/>
    <property type="match status" value="1"/>
</dbReference>
<organism evidence="10">
    <name type="scientific">hydrothermal vent metagenome</name>
    <dbReference type="NCBI Taxonomy" id="652676"/>
    <lineage>
        <taxon>unclassified sequences</taxon>
        <taxon>metagenomes</taxon>
        <taxon>ecological metagenomes</taxon>
    </lineage>
</organism>
<dbReference type="EMBL" id="UOFS01000011">
    <property type="protein sequence ID" value="VAW92189.1"/>
    <property type="molecule type" value="Genomic_DNA"/>
</dbReference>
<dbReference type="FunFam" id="1.20.1510.10:FF:000006">
    <property type="entry name" value="Divalent cation efflux transporter"/>
    <property type="match status" value="1"/>
</dbReference>
<dbReference type="Pfam" id="PF16916">
    <property type="entry name" value="ZT_dimer"/>
    <property type="match status" value="1"/>
</dbReference>
<dbReference type="PANTHER" id="PTHR43840:SF15">
    <property type="entry name" value="MITOCHONDRIAL METAL TRANSPORTER 1-RELATED"/>
    <property type="match status" value="1"/>
</dbReference>
<evidence type="ECO:0000259" key="8">
    <source>
        <dbReference type="Pfam" id="PF01545"/>
    </source>
</evidence>
<gene>
    <name evidence="10" type="ORF">MNBD_GAMMA22-2400</name>
</gene>
<evidence type="ECO:0000259" key="9">
    <source>
        <dbReference type="Pfam" id="PF16916"/>
    </source>
</evidence>